<dbReference type="InterPro" id="IPR054087">
    <property type="entry name" value="Cep192-like_D7"/>
</dbReference>
<sequence length="1292" mass="150968">MNRSDTLSSIIKKTNSSLTNIKKNVSINEINDVNEYQYYTLKDYDDFENRDDNDDPRKYITKRNSINTILQNNEPPNSRQTSYSELMKTPSNQSLDNANEGNNGRVHKIKEIVEIILPETRIFKQVDPVSKFYKLPIHHPRITLEFHNKVYPGSKEIMNVKLINPVDCKVLWKLIQCTIGTVNYDPNNDEHHEYQYSFNELFSCFSFNKLNGSVEPFESEKLLLTFKPPVPGEYNQQWYIQCKKTKIVLEIKGYCKPKFEKKKRPIKIEKEYYNSEYSFSSSSSEEDIYSDLPYIPINIYKYDDLDDMKNESISRINEKLSIISLSSDESEDNGFFKNYGKQSENETNNFDDSIYNEKRSIDNENKDKNIKSDDDNNNNIYPKYTKINKLNKSKNNENKKKKKNENKTKYNPNNVDDSKEILSDDDFNNENLSGLSNSDSKILNKIDSSLSSNSNIDIDMDNSIEQRNKGIIFDSSDSNCNYDPNNKDCLCNNDNYNNNSISMFSSDFYYPNNRFNPNNINPRFEPNYAYNQNYKFNPYHNFDPNYIYNPNNKFNPYYNPNSIYDPKNNFNPNYIFDPNNKSNSNYKFYPDNTFNPNNRFDSNRKLNPRNQTNNNNINNNQYKSNKENIPNNQFELINNNKDHYANIDELPYSKNYYDNNDHLNNNNSQEYINSYFPLVKNINDNVLNSITDKNIYVNANCCDKKPNSSKEIVNNNNDDDINMENKDKIINETNKNKKKSSLKEDHNKKMKNNKKKGESKIKKNNKEKNQILQNKSNSNKEKYKLIKNVKKKEKIKTTKYRKRHRNRKRSYSISSSSSTSISDTYSYSNETESYSSTINSSLSTSSSHYNKSKSSTQSITFSICSNDVLNERSSNIEYNESNDSSEYSIEYSNNISESFDKTSDFQSKRSSSINNLMSNNNFSSRSRILYSNNEKKETKEKESSNNSYCLMKSNSLSSLKCHAPLSPMSSNLNDSLSYLRVNNKSNVSKCNEQINSKNIPNIIYESRHYENSGDNGNGSPYNSPNQANIDNSYLDKYSKQDLYNLIKDPYYHQFVHTNRSDYSENISSNNSLYSYKNNSSIQGNSTIENNKIQHKNKINYVNEKTDGIENPTNICDKITETIQSVYNDDNIKNINIYKRKKNCYSNNNNDIRSNISRIKILNNNIIKDHSDSSTNFNDITYKKEENTYVGSNNYTHRFNNDNKYNYHHNIRSNINNNNIYNKEKEKINYNSHKKYSNSRTYSISSKYNGSDFTSNSSKDILLKSHNEGQIQQFITSKLNQMLSDNSNGKIYQ</sequence>
<evidence type="ECO:0000256" key="1">
    <source>
        <dbReference type="SAM" id="MobiDB-lite"/>
    </source>
</evidence>
<gene>
    <name evidence="3" type="ORF">BCR36DRAFT_410565</name>
</gene>
<feature type="region of interest" description="Disordered" evidence="1">
    <location>
        <begin position="927"/>
        <end position="946"/>
    </location>
</feature>
<feature type="region of interest" description="Disordered" evidence="1">
    <location>
        <begin position="329"/>
        <end position="423"/>
    </location>
</feature>
<keyword evidence="4" id="KW-1185">Reference proteome</keyword>
<feature type="region of interest" description="Disordered" evidence="1">
    <location>
        <begin position="586"/>
        <end position="627"/>
    </location>
</feature>
<dbReference type="Gene3D" id="2.60.40.10">
    <property type="entry name" value="Immunoglobulins"/>
    <property type="match status" value="1"/>
</dbReference>
<feature type="compositionally biased region" description="Basic residues" evidence="1">
    <location>
        <begin position="785"/>
        <end position="810"/>
    </location>
</feature>
<organism evidence="3 4">
    <name type="scientific">Piromyces finnis</name>
    <dbReference type="NCBI Taxonomy" id="1754191"/>
    <lineage>
        <taxon>Eukaryota</taxon>
        <taxon>Fungi</taxon>
        <taxon>Fungi incertae sedis</taxon>
        <taxon>Chytridiomycota</taxon>
        <taxon>Chytridiomycota incertae sedis</taxon>
        <taxon>Neocallimastigomycetes</taxon>
        <taxon>Neocallimastigales</taxon>
        <taxon>Neocallimastigaceae</taxon>
        <taxon>Piromyces</taxon>
    </lineage>
</organism>
<feature type="domain" description="Cep192-like" evidence="2">
    <location>
        <begin position="149"/>
        <end position="246"/>
    </location>
</feature>
<feature type="compositionally biased region" description="Polar residues" evidence="1">
    <location>
        <begin position="340"/>
        <end position="351"/>
    </location>
</feature>
<protein>
    <recommendedName>
        <fullName evidence="2">Cep192-like domain-containing protein</fullName>
    </recommendedName>
</protein>
<dbReference type="Pfam" id="PF22065">
    <property type="entry name" value="Cep192_D7"/>
    <property type="match status" value="1"/>
</dbReference>
<name>A0A1Y1VFC9_9FUNG</name>
<dbReference type="EMBL" id="MCFH01000010">
    <property type="protein sequence ID" value="ORX54758.1"/>
    <property type="molecule type" value="Genomic_DNA"/>
</dbReference>
<evidence type="ECO:0000313" key="3">
    <source>
        <dbReference type="EMBL" id="ORX54758.1"/>
    </source>
</evidence>
<evidence type="ECO:0000259" key="2">
    <source>
        <dbReference type="Pfam" id="PF22065"/>
    </source>
</evidence>
<feature type="region of interest" description="Disordered" evidence="1">
    <location>
        <begin position="703"/>
        <end position="826"/>
    </location>
</feature>
<feature type="compositionally biased region" description="Basic and acidic residues" evidence="1">
    <location>
        <begin position="755"/>
        <end position="769"/>
    </location>
</feature>
<proteinExistence type="predicted"/>
<feature type="compositionally biased region" description="Polar residues" evidence="1">
    <location>
        <begin position="586"/>
        <end position="600"/>
    </location>
</feature>
<feature type="compositionally biased region" description="Basic and acidic residues" evidence="1">
    <location>
        <begin position="355"/>
        <end position="374"/>
    </location>
</feature>
<feature type="compositionally biased region" description="Low complexity" evidence="1">
    <location>
        <begin position="608"/>
        <end position="623"/>
    </location>
</feature>
<evidence type="ECO:0000313" key="4">
    <source>
        <dbReference type="Proteomes" id="UP000193719"/>
    </source>
</evidence>
<feature type="compositionally biased region" description="Basic and acidic residues" evidence="1">
    <location>
        <begin position="933"/>
        <end position="943"/>
    </location>
</feature>
<reference evidence="3 4" key="2">
    <citation type="submission" date="2016-08" db="EMBL/GenBank/DDBJ databases">
        <title>Pervasive Adenine N6-methylation of Active Genes in Fungi.</title>
        <authorList>
            <consortium name="DOE Joint Genome Institute"/>
            <person name="Mondo S.J."/>
            <person name="Dannebaum R.O."/>
            <person name="Kuo R.C."/>
            <person name="Labutti K."/>
            <person name="Haridas S."/>
            <person name="Kuo A."/>
            <person name="Salamov A."/>
            <person name="Ahrendt S.R."/>
            <person name="Lipzen A."/>
            <person name="Sullivan W."/>
            <person name="Andreopoulos W.B."/>
            <person name="Clum A."/>
            <person name="Lindquist E."/>
            <person name="Daum C."/>
            <person name="Ramamoorthy G.K."/>
            <person name="Gryganskyi A."/>
            <person name="Culley D."/>
            <person name="Magnuson J.K."/>
            <person name="James T.Y."/>
            <person name="O'Malley M.A."/>
            <person name="Stajich J.E."/>
            <person name="Spatafora J.W."/>
            <person name="Visel A."/>
            <person name="Grigoriev I.V."/>
        </authorList>
    </citation>
    <scope>NUCLEOTIDE SEQUENCE [LARGE SCALE GENOMIC DNA]</scope>
    <source>
        <strain evidence="4">finn</strain>
    </source>
</reference>
<accession>A0A1Y1VFC9</accession>
<comment type="caution">
    <text evidence="3">The sequence shown here is derived from an EMBL/GenBank/DDBJ whole genome shotgun (WGS) entry which is preliminary data.</text>
</comment>
<feature type="compositionally biased region" description="Low complexity" evidence="1">
    <location>
        <begin position="811"/>
        <end position="826"/>
    </location>
</feature>
<dbReference type="Proteomes" id="UP000193719">
    <property type="component" value="Unassembled WGS sequence"/>
</dbReference>
<reference evidence="3 4" key="1">
    <citation type="submission" date="2016-08" db="EMBL/GenBank/DDBJ databases">
        <title>Genomes of anaerobic fungi encode conserved fungal cellulosomes for biomass hydrolysis.</title>
        <authorList>
            <consortium name="DOE Joint Genome Institute"/>
            <person name="Haitjema C.H."/>
            <person name="Gilmore S.P."/>
            <person name="Henske J.K."/>
            <person name="Solomon K.V."/>
            <person name="De Groot R."/>
            <person name="Kuo A."/>
            <person name="Mondo S.J."/>
            <person name="Salamov A.A."/>
            <person name="Labutti K."/>
            <person name="Zhao Z."/>
            <person name="Chiniquy J."/>
            <person name="Barry K."/>
            <person name="Brewer H.M."/>
            <person name="Purvine S.O."/>
            <person name="Wright A.T."/>
            <person name="Boxma B."/>
            <person name="Van Alen T."/>
            <person name="Hackstein J.H."/>
            <person name="Baker S.E."/>
            <person name="Grigoriev I.V."/>
            <person name="O'Malley M.A."/>
        </authorList>
    </citation>
    <scope>NUCLEOTIDE SEQUENCE [LARGE SCALE GENOMIC DNA]</scope>
    <source>
        <strain evidence="4">finn</strain>
    </source>
</reference>
<dbReference type="InterPro" id="IPR013783">
    <property type="entry name" value="Ig-like_fold"/>
</dbReference>
<dbReference type="OrthoDB" id="67059at2759"/>